<evidence type="ECO:0000256" key="1">
    <source>
        <dbReference type="SAM" id="MobiDB-lite"/>
    </source>
</evidence>
<dbReference type="AlphaFoldDB" id="A0A2T8HYW5"/>
<dbReference type="InterPro" id="IPR029058">
    <property type="entry name" value="AB_hydrolase_fold"/>
</dbReference>
<dbReference type="Gene3D" id="3.40.50.1820">
    <property type="entry name" value="alpha/beta hydrolase"/>
    <property type="match status" value="1"/>
</dbReference>
<reference evidence="2 3" key="1">
    <citation type="submission" date="2018-04" db="EMBL/GenBank/DDBJ databases">
        <title>Pararhodobacter oceanense sp. nov., isolated from marine intertidal sediment.</title>
        <authorList>
            <person name="Wang X.-L."/>
            <person name="Du Z.-J."/>
        </authorList>
    </citation>
    <scope>NUCLEOTIDE SEQUENCE [LARGE SCALE GENOMIC DNA]</scope>
    <source>
        <strain evidence="2 3">AM505</strain>
    </source>
</reference>
<sequence>MTLIPITASKTGLQLAGDGGDLGGDIGGGQGNKAPDLAIAAALKHLPASAPVVIMLHGKGYCPGVSGKDPHDLIFAPRAGHGRSRFVSWPRRLGFALPGPRQPLGLCIALGWDASGRLWRATAAADATAPMLARLIQIIRRADPSRRVDLIGHSLGVRIILGALPLLAAGSVGRVLMLAGADFTHRALHARASLAGAEAEFFNITTRENDLYDFLFERAFSPRGAGASLGRGLPAAPNWLDIQLDNPATDLALRRLGLPLAPPKSRICHWSVYLRPGVFRLYRALLHDRTRLTLPVLTESLATPPEPRWSRLRRRAQPITAPGLTQPL</sequence>
<dbReference type="OrthoDB" id="7303283at2"/>
<evidence type="ECO:0000313" key="2">
    <source>
        <dbReference type="EMBL" id="PVH30618.1"/>
    </source>
</evidence>
<feature type="region of interest" description="Disordered" evidence="1">
    <location>
        <begin position="307"/>
        <end position="328"/>
    </location>
</feature>
<gene>
    <name evidence="2" type="ORF">DDE20_03610</name>
</gene>
<keyword evidence="3" id="KW-1185">Reference proteome</keyword>
<accession>A0A2T8HYW5</accession>
<dbReference type="SUPFAM" id="SSF53474">
    <property type="entry name" value="alpha/beta-Hydrolases"/>
    <property type="match status" value="1"/>
</dbReference>
<dbReference type="Proteomes" id="UP000245911">
    <property type="component" value="Unassembled WGS sequence"/>
</dbReference>
<name>A0A2T8HYW5_9RHOB</name>
<proteinExistence type="predicted"/>
<dbReference type="EMBL" id="QDKM01000001">
    <property type="protein sequence ID" value="PVH30618.1"/>
    <property type="molecule type" value="Genomic_DNA"/>
</dbReference>
<evidence type="ECO:0000313" key="3">
    <source>
        <dbReference type="Proteomes" id="UP000245911"/>
    </source>
</evidence>
<dbReference type="RefSeq" id="WP_116557039.1">
    <property type="nucleotide sequence ID" value="NZ_QDKM01000001.1"/>
</dbReference>
<protein>
    <submittedName>
        <fullName evidence="2">Uncharacterized protein</fullName>
    </submittedName>
</protein>
<organism evidence="2 3">
    <name type="scientific">Pararhodobacter oceanensis</name>
    <dbReference type="NCBI Taxonomy" id="2172121"/>
    <lineage>
        <taxon>Bacteria</taxon>
        <taxon>Pseudomonadati</taxon>
        <taxon>Pseudomonadota</taxon>
        <taxon>Alphaproteobacteria</taxon>
        <taxon>Rhodobacterales</taxon>
        <taxon>Paracoccaceae</taxon>
        <taxon>Pararhodobacter</taxon>
    </lineage>
</organism>
<comment type="caution">
    <text evidence="2">The sequence shown here is derived from an EMBL/GenBank/DDBJ whole genome shotgun (WGS) entry which is preliminary data.</text>
</comment>